<dbReference type="Gene3D" id="3.40.1350.140">
    <property type="entry name" value="MepB-like"/>
    <property type="match status" value="1"/>
</dbReference>
<dbReference type="Proteomes" id="UP001139462">
    <property type="component" value="Unassembled WGS sequence"/>
</dbReference>
<evidence type="ECO:0000313" key="1">
    <source>
        <dbReference type="EMBL" id="MCG2431025.1"/>
    </source>
</evidence>
<comment type="caution">
    <text evidence="1">The sequence shown here is derived from an EMBL/GenBank/DDBJ whole genome shotgun (WGS) entry which is preliminary data.</text>
</comment>
<protein>
    <submittedName>
        <fullName evidence="1">MepB family protein</fullName>
    </submittedName>
</protein>
<proteinExistence type="predicted"/>
<dbReference type="Pfam" id="PF08877">
    <property type="entry name" value="MepB-like"/>
    <property type="match status" value="1"/>
</dbReference>
<reference evidence="1" key="1">
    <citation type="submission" date="2021-09" db="EMBL/GenBank/DDBJ databases">
        <title>Genome of Aequorivita sp. strain F64183.</title>
        <authorList>
            <person name="Wang Y."/>
        </authorList>
    </citation>
    <scope>NUCLEOTIDE SEQUENCE</scope>
    <source>
        <strain evidence="1">F64183</strain>
    </source>
</reference>
<name>A0A9X1U4K1_9FLAO</name>
<keyword evidence="2" id="KW-1185">Reference proteome</keyword>
<dbReference type="InterPro" id="IPR038231">
    <property type="entry name" value="MepB-like_sf"/>
</dbReference>
<dbReference type="PIRSF" id="PIRSF032285">
    <property type="entry name" value="UCP032285"/>
    <property type="match status" value="1"/>
</dbReference>
<organism evidence="1 2">
    <name type="scientific">Aequorivita xiaoshiensis</name>
    <dbReference type="NCBI Taxonomy" id="2874476"/>
    <lineage>
        <taxon>Bacteria</taxon>
        <taxon>Pseudomonadati</taxon>
        <taxon>Bacteroidota</taxon>
        <taxon>Flavobacteriia</taxon>
        <taxon>Flavobacteriales</taxon>
        <taxon>Flavobacteriaceae</taxon>
        <taxon>Aequorivita</taxon>
    </lineage>
</organism>
<accession>A0A9X1U4K1</accession>
<dbReference type="AlphaFoldDB" id="A0A9X1U4K1"/>
<dbReference type="RefSeq" id="WP_237608178.1">
    <property type="nucleotide sequence ID" value="NZ_JAIRBB010000005.1"/>
</dbReference>
<sequence>MNSNLKKIEREIYVKCSLQISDLKKEPEGKEYDACQFKLNGMNIICRSSKITPKKIGQFVTFWKRNNDGITEPFNENDKVDFYVINVNSENNLGQFVFPKSELINKGIIATKLKDGKRGFRVYPIWDKAENKQAKKTQKWQLNYFYEINNSTDLNKVSELYK</sequence>
<gene>
    <name evidence="1" type="ORF">K8344_07825</name>
</gene>
<evidence type="ECO:0000313" key="2">
    <source>
        <dbReference type="Proteomes" id="UP001139462"/>
    </source>
</evidence>
<dbReference type="InterPro" id="IPR011235">
    <property type="entry name" value="MepB-like"/>
</dbReference>
<dbReference type="EMBL" id="JAIRBB010000005">
    <property type="protein sequence ID" value="MCG2431025.1"/>
    <property type="molecule type" value="Genomic_DNA"/>
</dbReference>